<evidence type="ECO:0000256" key="1">
    <source>
        <dbReference type="ARBA" id="ARBA00023002"/>
    </source>
</evidence>
<dbReference type="Pfam" id="PF13561">
    <property type="entry name" value="adh_short_C2"/>
    <property type="match status" value="1"/>
</dbReference>
<protein>
    <submittedName>
        <fullName evidence="2">Uncharacterized protein</fullName>
    </submittedName>
</protein>
<proteinExistence type="predicted"/>
<dbReference type="Gene3D" id="3.40.50.720">
    <property type="entry name" value="NAD(P)-binding Rossmann-like Domain"/>
    <property type="match status" value="1"/>
</dbReference>
<evidence type="ECO:0000313" key="3">
    <source>
        <dbReference type="Proteomes" id="UP000835052"/>
    </source>
</evidence>
<evidence type="ECO:0000313" key="2">
    <source>
        <dbReference type="EMBL" id="CAD6192711.1"/>
    </source>
</evidence>
<dbReference type="PRINTS" id="PR00081">
    <property type="entry name" value="GDHRDH"/>
</dbReference>
<dbReference type="EMBL" id="CAJGYM010000029">
    <property type="protein sequence ID" value="CAD6192711.1"/>
    <property type="molecule type" value="Genomic_DNA"/>
</dbReference>
<dbReference type="AlphaFoldDB" id="A0A8S1HE76"/>
<keyword evidence="1" id="KW-0560">Oxidoreductase</keyword>
<dbReference type="OrthoDB" id="47007at2759"/>
<reference evidence="2" key="1">
    <citation type="submission" date="2020-10" db="EMBL/GenBank/DDBJ databases">
        <authorList>
            <person name="Kikuchi T."/>
        </authorList>
    </citation>
    <scope>NUCLEOTIDE SEQUENCE</scope>
    <source>
        <strain evidence="2">NKZ352</strain>
    </source>
</reference>
<name>A0A8S1HE76_9PELO</name>
<gene>
    <name evidence="2" type="ORF">CAUJ_LOCUS8630</name>
</gene>
<keyword evidence="3" id="KW-1185">Reference proteome</keyword>
<dbReference type="InterPro" id="IPR036291">
    <property type="entry name" value="NAD(P)-bd_dom_sf"/>
</dbReference>
<sequence>MTFRFGGKVAIITGSTSGIGRATAVLMAKEGAKVVVTGRSEEGAKETKKQCTEAGASALDILVILGDIGDEKFQKQLVDQTIEKFGKLNILVNNAGALHVDPSGAQGYDMANEILDKSMNDNFRSVFTLTKIAIPHLAAVKGDIVNVSTFLSLGPAGIKSMPYYAISKAALDHLSRSMAHEYISKGVRVNSVNPGLVGTSFFARLGFGEERVRKMEDYMVKHPEWIPLGRVASSEDVAKTICFLADRNSSECIIGQNIVIDSGSRLALGIDVSDFKDHL</sequence>
<accession>A0A8S1HE76</accession>
<dbReference type="Proteomes" id="UP000835052">
    <property type="component" value="Unassembled WGS sequence"/>
</dbReference>
<organism evidence="2 3">
    <name type="scientific">Caenorhabditis auriculariae</name>
    <dbReference type="NCBI Taxonomy" id="2777116"/>
    <lineage>
        <taxon>Eukaryota</taxon>
        <taxon>Metazoa</taxon>
        <taxon>Ecdysozoa</taxon>
        <taxon>Nematoda</taxon>
        <taxon>Chromadorea</taxon>
        <taxon>Rhabditida</taxon>
        <taxon>Rhabditina</taxon>
        <taxon>Rhabditomorpha</taxon>
        <taxon>Rhabditoidea</taxon>
        <taxon>Rhabditidae</taxon>
        <taxon>Peloderinae</taxon>
        <taxon>Caenorhabditis</taxon>
    </lineage>
</organism>
<dbReference type="PRINTS" id="PR00080">
    <property type="entry name" value="SDRFAMILY"/>
</dbReference>
<dbReference type="FunFam" id="3.40.50.720:FF:000084">
    <property type="entry name" value="Short-chain dehydrogenase reductase"/>
    <property type="match status" value="1"/>
</dbReference>
<dbReference type="SUPFAM" id="SSF51735">
    <property type="entry name" value="NAD(P)-binding Rossmann-fold domains"/>
    <property type="match status" value="1"/>
</dbReference>
<dbReference type="InterPro" id="IPR002347">
    <property type="entry name" value="SDR_fam"/>
</dbReference>
<comment type="caution">
    <text evidence="2">The sequence shown here is derived from an EMBL/GenBank/DDBJ whole genome shotgun (WGS) entry which is preliminary data.</text>
</comment>
<dbReference type="PANTHER" id="PTHR44115">
    <property type="entry name" value="PROTEIN CBG09704"/>
    <property type="match status" value="1"/>
</dbReference>
<dbReference type="PANTHER" id="PTHR44115:SF2">
    <property type="entry name" value="NAD(P)-BINDING PROTEIN"/>
    <property type="match status" value="1"/>
</dbReference>
<dbReference type="PROSITE" id="PS00061">
    <property type="entry name" value="ADH_SHORT"/>
    <property type="match status" value="1"/>
</dbReference>
<dbReference type="InterPro" id="IPR020904">
    <property type="entry name" value="Sc_DH/Rdtase_CS"/>
</dbReference>
<dbReference type="GO" id="GO:0016491">
    <property type="term" value="F:oxidoreductase activity"/>
    <property type="evidence" value="ECO:0007669"/>
    <property type="project" value="UniProtKB-KW"/>
</dbReference>